<comment type="caution">
    <text evidence="2">The sequence shown here is derived from an EMBL/GenBank/DDBJ whole genome shotgun (WGS) entry which is preliminary data.</text>
</comment>
<feature type="domain" description="NAD-dependent epimerase/dehydratase" evidence="1">
    <location>
        <begin position="2"/>
        <end position="224"/>
    </location>
</feature>
<dbReference type="InterPro" id="IPR036291">
    <property type="entry name" value="NAD(P)-bd_dom_sf"/>
</dbReference>
<accession>A0ABW5TV53</accession>
<dbReference type="EMBL" id="JBHULV010000050">
    <property type="protein sequence ID" value="MFD2732958.1"/>
    <property type="molecule type" value="Genomic_DNA"/>
</dbReference>
<dbReference type="RefSeq" id="WP_379047985.1">
    <property type="nucleotide sequence ID" value="NZ_JBHSKW010000069.1"/>
</dbReference>
<evidence type="ECO:0000313" key="2">
    <source>
        <dbReference type="EMBL" id="MFD2732958.1"/>
    </source>
</evidence>
<gene>
    <name evidence="2" type="ORF">ACFSSE_14705</name>
</gene>
<dbReference type="SUPFAM" id="SSF51735">
    <property type="entry name" value="NAD(P)-binding Rossmann-fold domains"/>
    <property type="match status" value="1"/>
</dbReference>
<dbReference type="Pfam" id="PF01370">
    <property type="entry name" value="Epimerase"/>
    <property type="match status" value="1"/>
</dbReference>
<protein>
    <submittedName>
        <fullName evidence="2">NAD-dependent epimerase/dehydratase family protein</fullName>
    </submittedName>
</protein>
<proteinExistence type="predicted"/>
<reference evidence="3" key="1">
    <citation type="journal article" date="2019" name="Int. J. Syst. Evol. Microbiol.">
        <title>The Global Catalogue of Microorganisms (GCM) 10K type strain sequencing project: providing services to taxonomists for standard genome sequencing and annotation.</title>
        <authorList>
            <consortium name="The Broad Institute Genomics Platform"/>
            <consortium name="The Broad Institute Genome Sequencing Center for Infectious Disease"/>
            <person name="Wu L."/>
            <person name="Ma J."/>
        </authorList>
    </citation>
    <scope>NUCLEOTIDE SEQUENCE [LARGE SCALE GENOMIC DNA]</scope>
    <source>
        <strain evidence="3">KCTC 42456</strain>
    </source>
</reference>
<name>A0ABW5TV53_9SPHI</name>
<dbReference type="InterPro" id="IPR051783">
    <property type="entry name" value="NAD(P)-dependent_oxidoreduct"/>
</dbReference>
<evidence type="ECO:0000313" key="3">
    <source>
        <dbReference type="Proteomes" id="UP001597546"/>
    </source>
</evidence>
<keyword evidence="3" id="KW-1185">Reference proteome</keyword>
<dbReference type="Gene3D" id="3.40.50.720">
    <property type="entry name" value="NAD(P)-binding Rossmann-like Domain"/>
    <property type="match status" value="1"/>
</dbReference>
<dbReference type="PANTHER" id="PTHR48079:SF6">
    <property type="entry name" value="NAD(P)-BINDING DOMAIN-CONTAINING PROTEIN-RELATED"/>
    <property type="match status" value="1"/>
</dbReference>
<sequence length="324" mass="36132">MILVTGATGFLGAELVVQLLQTEDKVRCTKKENSVIPQKLIPFAHKIEWVFANILDYSDFELAFENITQVYHCAALVSFDKNLKEKMLLVNAEGTANVVNLCIQFNIDKLLHVSSIAALGSAKHSEAINETYFWEGFETHDAYAVSKYRGEMEVWRGINEGLNAVIVNPSVIIGVDAGTECSGALFETIKNGFSYYTQGATGFVDVKDVAKCMILLMQNEVNNQRFIINSENLSYKELFSLTAEEFGRKTPLKLAKPWMLNIAWRLNSIKNTLTGGKGGLNKTVANTASKTTEYDNQKIKTLLNFQFFPIKKTITEIVNSLKSA</sequence>
<dbReference type="Proteomes" id="UP001597546">
    <property type="component" value="Unassembled WGS sequence"/>
</dbReference>
<dbReference type="InterPro" id="IPR001509">
    <property type="entry name" value="Epimerase_deHydtase"/>
</dbReference>
<evidence type="ECO:0000259" key="1">
    <source>
        <dbReference type="Pfam" id="PF01370"/>
    </source>
</evidence>
<organism evidence="2 3">
    <name type="scientific">Pedobacter alpinus</name>
    <dbReference type="NCBI Taxonomy" id="1590643"/>
    <lineage>
        <taxon>Bacteria</taxon>
        <taxon>Pseudomonadati</taxon>
        <taxon>Bacteroidota</taxon>
        <taxon>Sphingobacteriia</taxon>
        <taxon>Sphingobacteriales</taxon>
        <taxon>Sphingobacteriaceae</taxon>
        <taxon>Pedobacter</taxon>
    </lineage>
</organism>
<dbReference type="PANTHER" id="PTHR48079">
    <property type="entry name" value="PROTEIN YEEZ"/>
    <property type="match status" value="1"/>
</dbReference>